<accession>A0A267MNR9</accession>
<reference evidence="2 3" key="1">
    <citation type="submission" date="2017-06" db="EMBL/GenBank/DDBJ databases">
        <title>Draft genome sequence of anaerobic fermentative bacterium Anaeromicrobium sediminis DY2726D isolated from West Pacific Ocean sediments.</title>
        <authorList>
            <person name="Zeng X."/>
        </authorList>
    </citation>
    <scope>NUCLEOTIDE SEQUENCE [LARGE SCALE GENOMIC DNA]</scope>
    <source>
        <strain evidence="2 3">DY2726D</strain>
    </source>
</reference>
<protein>
    <recommendedName>
        <fullName evidence="4">DUF1097 domain-containing protein</fullName>
    </recommendedName>
</protein>
<comment type="caution">
    <text evidence="2">The sequence shown here is derived from an EMBL/GenBank/DDBJ whole genome shotgun (WGS) entry which is preliminary data.</text>
</comment>
<name>A0A267MNR9_9FIRM</name>
<feature type="transmembrane region" description="Helical" evidence="1">
    <location>
        <begin position="134"/>
        <end position="155"/>
    </location>
</feature>
<dbReference type="AlphaFoldDB" id="A0A267MNR9"/>
<feature type="transmembrane region" description="Helical" evidence="1">
    <location>
        <begin position="87"/>
        <end position="111"/>
    </location>
</feature>
<dbReference type="OrthoDB" id="5866917at2"/>
<evidence type="ECO:0000313" key="2">
    <source>
        <dbReference type="EMBL" id="PAB61186.1"/>
    </source>
</evidence>
<gene>
    <name evidence="2" type="ORF">CCE28_01805</name>
</gene>
<feature type="transmembrane region" description="Helical" evidence="1">
    <location>
        <begin position="58"/>
        <end position="80"/>
    </location>
</feature>
<evidence type="ECO:0008006" key="4">
    <source>
        <dbReference type="Google" id="ProtNLM"/>
    </source>
</evidence>
<keyword evidence="1" id="KW-1133">Transmembrane helix</keyword>
<dbReference type="Proteomes" id="UP000216024">
    <property type="component" value="Unassembled WGS sequence"/>
</dbReference>
<dbReference type="EMBL" id="NIBG01000001">
    <property type="protein sequence ID" value="PAB61186.1"/>
    <property type="molecule type" value="Genomic_DNA"/>
</dbReference>
<keyword evidence="1" id="KW-0812">Transmembrane</keyword>
<feature type="transmembrane region" description="Helical" evidence="1">
    <location>
        <begin position="12"/>
        <end position="32"/>
    </location>
</feature>
<evidence type="ECO:0000256" key="1">
    <source>
        <dbReference type="SAM" id="Phobius"/>
    </source>
</evidence>
<keyword evidence="3" id="KW-1185">Reference proteome</keyword>
<keyword evidence="1" id="KW-0472">Membrane</keyword>
<organism evidence="2 3">
    <name type="scientific">Anaeromicrobium sediminis</name>
    <dbReference type="NCBI Taxonomy" id="1478221"/>
    <lineage>
        <taxon>Bacteria</taxon>
        <taxon>Bacillati</taxon>
        <taxon>Bacillota</taxon>
        <taxon>Clostridia</taxon>
        <taxon>Peptostreptococcales</taxon>
        <taxon>Thermotaleaceae</taxon>
        <taxon>Anaeromicrobium</taxon>
    </lineage>
</organism>
<sequence length="170" mass="18664">MPKGITKEHLITTTLMVVWLVICTVILTKLHIHDKWPAFLAVIFFFNVHFDTSSLKTIFGAGAMGLSIGYTMPIILSVLAPIVGGEIAFYMLIGIVLFVIIGLGPIARFLFNPVTFTYALLALLHLKEVPAHTFQWLGIHFLGGALCISGIYGIVRMMNKNGVHDGEATH</sequence>
<evidence type="ECO:0000313" key="3">
    <source>
        <dbReference type="Proteomes" id="UP000216024"/>
    </source>
</evidence>
<proteinExistence type="predicted"/>